<dbReference type="NCBIfam" id="NF003802">
    <property type="entry name" value="PRK05388.1"/>
    <property type="match status" value="1"/>
</dbReference>
<dbReference type="GO" id="GO:0006592">
    <property type="term" value="P:ornithine biosynthetic process"/>
    <property type="evidence" value="ECO:0007669"/>
    <property type="project" value="TreeGrafter"/>
</dbReference>
<comment type="similarity">
    <text evidence="1 5">Belongs to the ArgJ family.</text>
</comment>
<organism evidence="6 7">
    <name type="scientific">Methanofervidicoccus abyssi</name>
    <dbReference type="NCBI Taxonomy" id="2082189"/>
    <lineage>
        <taxon>Archaea</taxon>
        <taxon>Methanobacteriati</taxon>
        <taxon>Methanobacteriota</taxon>
        <taxon>Methanomada group</taxon>
        <taxon>Methanococci</taxon>
        <taxon>Methanococcales</taxon>
        <taxon>Methanofervidicoccus</taxon>
    </lineage>
</organism>
<dbReference type="EC" id="2.3.1.35" evidence="5"/>
<proteinExistence type="inferred from homology"/>
<feature type="site" description="Cleavage; by autolysis" evidence="5">
    <location>
        <begin position="218"/>
        <end position="219"/>
    </location>
</feature>
<keyword evidence="3 5" id="KW-0068">Autocatalytic cleavage</keyword>
<keyword evidence="7" id="KW-1185">Reference proteome</keyword>
<feature type="site" description="Involved in the stabilization of negative charge on the oxyanion by the formation of the oxyanion hole" evidence="5">
    <location>
        <position position="143"/>
    </location>
</feature>
<evidence type="ECO:0000313" key="7">
    <source>
        <dbReference type="Proteomes" id="UP000290527"/>
    </source>
</evidence>
<dbReference type="Proteomes" id="UP000290527">
    <property type="component" value="Unassembled WGS sequence"/>
</dbReference>
<comment type="subunit">
    <text evidence="5">Heterotetramer of two alpha and two beta chains.</text>
</comment>
<dbReference type="NCBIfam" id="TIGR00120">
    <property type="entry name" value="ArgJ"/>
    <property type="match status" value="1"/>
</dbReference>
<comment type="caution">
    <text evidence="6">The sequence shown here is derived from an EMBL/GenBank/DDBJ whole genome shotgun (WGS) entry which is preliminary data.</text>
</comment>
<dbReference type="CDD" id="cd02152">
    <property type="entry name" value="OAT"/>
    <property type="match status" value="1"/>
</dbReference>
<feature type="chain" id="PRO_5044353056" description="Glutamate N-acetyltransferase alpha chain" evidence="5">
    <location>
        <begin position="1"/>
        <end position="218"/>
    </location>
</feature>
<feature type="binding site" evidence="5">
    <location>
        <position position="219"/>
    </location>
    <ligand>
        <name>substrate</name>
    </ligand>
</feature>
<dbReference type="InterPro" id="IPR002813">
    <property type="entry name" value="Arg_biosynth_ArgJ"/>
</dbReference>
<dbReference type="PANTHER" id="PTHR23100">
    <property type="entry name" value="ARGININE BIOSYNTHESIS BIFUNCTIONAL PROTEIN ARGJ"/>
    <property type="match status" value="1"/>
</dbReference>
<reference evidence="6 7" key="1">
    <citation type="journal article" date="2019" name="Int. J. Syst. Evol. Microbiol.">
        <title>Methanofervidicoccus abyssi gen. nov., sp. nov., a hydrogenotrophic methanogen, isolated from a hydrothermal vent chimney in the Mid-Cayman Spreading Center, the Caribbean Sea.</title>
        <authorList>
            <person name="Sakai S."/>
            <person name="Takaki Y."/>
            <person name="Miyazaki M."/>
            <person name="Ogawara M."/>
            <person name="Yanagawa K."/>
            <person name="Miyazaki J."/>
            <person name="Takai K."/>
        </authorList>
    </citation>
    <scope>NUCLEOTIDE SEQUENCE [LARGE SCALE GENOMIC DNA]</scope>
    <source>
        <strain evidence="6 7">HHB</strain>
    </source>
</reference>
<feature type="binding site" evidence="5">
    <location>
        <position position="435"/>
    </location>
    <ligand>
        <name>substrate</name>
    </ligand>
</feature>
<comment type="function">
    <text evidence="5">Catalyzes the transfer of the acetyl group from N(2)-acetylornithine to glutamate, forming N-acetylglutamate and L-ornithine.</text>
</comment>
<evidence type="ECO:0000313" key="6">
    <source>
        <dbReference type="EMBL" id="GBF36454.1"/>
    </source>
</evidence>
<dbReference type="Gene3D" id="3.60.70.12">
    <property type="entry name" value="L-amino peptidase D-ALA esterase/amidase"/>
    <property type="match status" value="1"/>
</dbReference>
<dbReference type="UniPathway" id="UPA00068">
    <property type="reaction ID" value="UER00106"/>
</dbReference>
<evidence type="ECO:0000256" key="2">
    <source>
        <dbReference type="ARBA" id="ARBA00022679"/>
    </source>
</evidence>
<evidence type="ECO:0000256" key="1">
    <source>
        <dbReference type="ARBA" id="ARBA00006774"/>
    </source>
</evidence>
<keyword evidence="5" id="KW-0963">Cytoplasm</keyword>
<dbReference type="InterPro" id="IPR042195">
    <property type="entry name" value="ArgJ_beta_C"/>
</dbReference>
<keyword evidence="5" id="KW-0028">Amino-acid biosynthesis</keyword>
<sequence length="435" mass="48040">MFGTISVLLFFIKWTSGRFGSVRLFKNLGENMNFKIINNGVTAPKGFKANGYKNGKYGVGIIYSEKNCTGAGTFTTNKVVAHPVRISKEVLKNNKDKLRCIVVNSGNANCFTKNGYEDGKKMISKTAELLNIPEDSILIASTGVIGRKMPMDTILSGIEKTCSRLKERSSNYDFALSILTTDRFPKTLALEFEVGGRKVKIGGTAKGAGMIAPNMLHATMLSFITTDIKIDPEDLKIVLQDIVDKTFNNIVVDGDTSTNDTVFILANGESGVRYEECPELFREALHYLCRELAKMIVMDGEGSTKIMEVVVKGCASKEDAIKATKSIVRSLLVKTSLYGGDPNWGRIAAAVGYSGVEMDMNVMDIVISDYKREIYLVKDGDPIDEESEEFKVAEEIMKNDKIKIVVDLKMGDYENTSYGCDLTHDYVTLNSEYTT</sequence>
<dbReference type="InterPro" id="IPR016117">
    <property type="entry name" value="ArgJ-like_dom_sf"/>
</dbReference>
<feature type="site" description="Involved in the stabilization of negative charge on the oxyanion by the formation of the oxyanion hole" evidence="5">
    <location>
        <position position="142"/>
    </location>
</feature>
<feature type="chain" id="PRO_5044353055" description="Glutamate N-acetyltransferase beta chain" evidence="5">
    <location>
        <begin position="219"/>
        <end position="435"/>
    </location>
</feature>
<comment type="pathway">
    <text evidence="5">Amino-acid biosynthesis; L-arginine biosynthesis; L-ornithine and N-acetyl-L-glutamate from L-glutamate and N(2)-acetyl-L-ornithine (cyclic): step 1/1.</text>
</comment>
<dbReference type="GO" id="GO:0004358">
    <property type="term" value="F:L-glutamate N-acetyltransferase activity, acting on acetyl-L-ornithine as donor"/>
    <property type="evidence" value="ECO:0007669"/>
    <property type="project" value="UniProtKB-UniRule"/>
</dbReference>
<keyword evidence="4 5" id="KW-0012">Acyltransferase</keyword>
<accession>A0A401HQA4</accession>
<dbReference type="Gene3D" id="3.10.20.340">
    <property type="entry name" value="ArgJ beta chain, C-terminal domain"/>
    <property type="match status" value="1"/>
</dbReference>
<name>A0A401HQA4_9EURY</name>
<keyword evidence="2 5" id="KW-0808">Transferase</keyword>
<dbReference type="GO" id="GO:0005737">
    <property type="term" value="C:cytoplasm"/>
    <property type="evidence" value="ECO:0007669"/>
    <property type="project" value="UniProtKB-SubCell"/>
</dbReference>
<gene>
    <name evidence="5" type="primary">argJ</name>
    <name evidence="6" type="ORF">MHHB_P0684</name>
</gene>
<dbReference type="GO" id="GO:0004042">
    <property type="term" value="F:L-glutamate N-acetyltransferase activity"/>
    <property type="evidence" value="ECO:0007669"/>
    <property type="project" value="TreeGrafter"/>
</dbReference>
<feature type="binding site" evidence="5">
    <location>
        <position position="301"/>
    </location>
    <ligand>
        <name>substrate</name>
    </ligand>
</feature>
<feature type="binding site" evidence="5">
    <location>
        <position position="430"/>
    </location>
    <ligand>
        <name>substrate</name>
    </ligand>
</feature>
<evidence type="ECO:0000256" key="4">
    <source>
        <dbReference type="ARBA" id="ARBA00023315"/>
    </source>
</evidence>
<evidence type="ECO:0000256" key="5">
    <source>
        <dbReference type="HAMAP-Rule" id="MF_01106"/>
    </source>
</evidence>
<dbReference type="Gene3D" id="3.30.2330.10">
    <property type="entry name" value="arginine biosynthesis bifunctional protein suprefamily"/>
    <property type="match status" value="1"/>
</dbReference>
<feature type="binding site" evidence="5">
    <location>
        <position position="180"/>
    </location>
    <ligand>
        <name>substrate</name>
    </ligand>
</feature>
<dbReference type="PANTHER" id="PTHR23100:SF0">
    <property type="entry name" value="ARGININE BIOSYNTHESIS BIFUNCTIONAL PROTEIN ARGJ, MITOCHONDRIAL"/>
    <property type="match status" value="1"/>
</dbReference>
<dbReference type="Pfam" id="PF01960">
    <property type="entry name" value="ArgJ"/>
    <property type="match status" value="1"/>
</dbReference>
<dbReference type="HAMAP" id="MF_01106">
    <property type="entry name" value="ArgJ"/>
    <property type="match status" value="1"/>
</dbReference>
<dbReference type="AlphaFoldDB" id="A0A401HQA4"/>
<feature type="binding site" evidence="5">
    <location>
        <position position="206"/>
    </location>
    <ligand>
        <name>substrate</name>
    </ligand>
</feature>
<keyword evidence="5" id="KW-0055">Arginine biosynthesis</keyword>
<dbReference type="SUPFAM" id="SSF56266">
    <property type="entry name" value="DmpA/ArgJ-like"/>
    <property type="match status" value="1"/>
</dbReference>
<protein>
    <recommendedName>
        <fullName evidence="5">Glutamate N-acetyltransferase</fullName>
        <ecNumber evidence="5">2.3.1.35</ecNumber>
    </recommendedName>
    <alternativeName>
        <fullName evidence="5">Ornithine acetyltransferase</fullName>
        <shortName evidence="5">OATase</shortName>
    </alternativeName>
    <alternativeName>
        <fullName evidence="5">Ornithine transacetylase</fullName>
    </alternativeName>
    <component>
        <recommendedName>
            <fullName evidence="5">Glutamate N-acetyltransferase alpha chain</fullName>
        </recommendedName>
    </component>
    <component>
        <recommendedName>
            <fullName evidence="5">Glutamate N-acetyltransferase beta chain</fullName>
        </recommendedName>
    </component>
</protein>
<comment type="subcellular location">
    <subcellularLocation>
        <location evidence="5">Cytoplasm</location>
    </subcellularLocation>
</comment>
<evidence type="ECO:0000256" key="3">
    <source>
        <dbReference type="ARBA" id="ARBA00022813"/>
    </source>
</evidence>
<dbReference type="EMBL" id="BFAX01000003">
    <property type="protein sequence ID" value="GBF36454.1"/>
    <property type="molecule type" value="Genomic_DNA"/>
</dbReference>
<dbReference type="GO" id="GO:0006526">
    <property type="term" value="P:L-arginine biosynthetic process"/>
    <property type="evidence" value="ECO:0007669"/>
    <property type="project" value="UniProtKB-UniRule"/>
</dbReference>
<comment type="catalytic activity">
    <reaction evidence="5">
        <text>N(2)-acetyl-L-ornithine + L-glutamate = N-acetyl-L-glutamate + L-ornithine</text>
        <dbReference type="Rhea" id="RHEA:15349"/>
        <dbReference type="ChEBI" id="CHEBI:29985"/>
        <dbReference type="ChEBI" id="CHEBI:44337"/>
        <dbReference type="ChEBI" id="CHEBI:46911"/>
        <dbReference type="ChEBI" id="CHEBI:57805"/>
        <dbReference type="EC" id="2.3.1.35"/>
    </reaction>
</comment>
<feature type="active site" description="Nucleophile" evidence="5">
    <location>
        <position position="219"/>
    </location>
</feature>